<dbReference type="PANTHER" id="PTHR24214">
    <property type="entry name" value="PDZ AND LIM DOMAIN PROTEIN ZASP"/>
    <property type="match status" value="1"/>
</dbReference>
<dbReference type="PROSITE" id="PS50106">
    <property type="entry name" value="PDZ"/>
    <property type="match status" value="1"/>
</dbReference>
<dbReference type="SMART" id="SM00735">
    <property type="entry name" value="ZM"/>
    <property type="match status" value="1"/>
</dbReference>
<evidence type="ECO:0000313" key="6">
    <source>
        <dbReference type="EMBL" id="GIY18676.1"/>
    </source>
</evidence>
<dbReference type="EMBL" id="BPLQ01005930">
    <property type="protein sequence ID" value="GIY18676.1"/>
    <property type="molecule type" value="Genomic_DNA"/>
</dbReference>
<comment type="caution">
    <text evidence="6">The sequence shown here is derived from an EMBL/GenBank/DDBJ whole genome shotgun (WGS) entry which is preliminary data.</text>
</comment>
<proteinExistence type="predicted"/>
<dbReference type="InterPro" id="IPR050604">
    <property type="entry name" value="PDZ-LIM_domain"/>
</dbReference>
<keyword evidence="2" id="KW-0963">Cytoplasm</keyword>
<feature type="region of interest" description="Disordered" evidence="4">
    <location>
        <begin position="168"/>
        <end position="196"/>
    </location>
</feature>
<dbReference type="Gene3D" id="2.30.42.10">
    <property type="match status" value="1"/>
</dbReference>
<name>A0AAV4RCK3_9ARAC</name>
<accession>A0AAV4RCK3</accession>
<dbReference type="InterPro" id="IPR001478">
    <property type="entry name" value="PDZ"/>
</dbReference>
<organism evidence="6 7">
    <name type="scientific">Caerostris darwini</name>
    <dbReference type="NCBI Taxonomy" id="1538125"/>
    <lineage>
        <taxon>Eukaryota</taxon>
        <taxon>Metazoa</taxon>
        <taxon>Ecdysozoa</taxon>
        <taxon>Arthropoda</taxon>
        <taxon>Chelicerata</taxon>
        <taxon>Arachnida</taxon>
        <taxon>Araneae</taxon>
        <taxon>Araneomorphae</taxon>
        <taxon>Entelegynae</taxon>
        <taxon>Araneoidea</taxon>
        <taxon>Araneidae</taxon>
        <taxon>Caerostris</taxon>
    </lineage>
</organism>
<feature type="domain" description="PDZ" evidence="5">
    <location>
        <begin position="1"/>
        <end position="52"/>
    </location>
</feature>
<evidence type="ECO:0000256" key="4">
    <source>
        <dbReference type="SAM" id="MobiDB-lite"/>
    </source>
</evidence>
<dbReference type="GO" id="GO:0003779">
    <property type="term" value="F:actin binding"/>
    <property type="evidence" value="ECO:0007669"/>
    <property type="project" value="TreeGrafter"/>
</dbReference>
<evidence type="ECO:0000313" key="7">
    <source>
        <dbReference type="Proteomes" id="UP001054837"/>
    </source>
</evidence>
<keyword evidence="3" id="KW-0479">Metal-binding</keyword>
<comment type="subcellular location">
    <subcellularLocation>
        <location evidence="1">Cytoplasm</location>
    </subcellularLocation>
</comment>
<feature type="non-terminal residue" evidence="6">
    <location>
        <position position="1"/>
    </location>
</feature>
<feature type="compositionally biased region" description="Pro residues" evidence="4">
    <location>
        <begin position="96"/>
        <end position="113"/>
    </location>
</feature>
<dbReference type="AlphaFoldDB" id="A0AAV4RCK3"/>
<dbReference type="InterPro" id="IPR036034">
    <property type="entry name" value="PDZ_sf"/>
</dbReference>
<dbReference type="GO" id="GO:0051371">
    <property type="term" value="F:muscle alpha-actinin binding"/>
    <property type="evidence" value="ECO:0007669"/>
    <property type="project" value="TreeGrafter"/>
</dbReference>
<dbReference type="GO" id="GO:0005912">
    <property type="term" value="C:adherens junction"/>
    <property type="evidence" value="ECO:0007669"/>
    <property type="project" value="TreeGrafter"/>
</dbReference>
<feature type="compositionally biased region" description="Polar residues" evidence="4">
    <location>
        <begin position="373"/>
        <end position="391"/>
    </location>
</feature>
<keyword evidence="7" id="KW-1185">Reference proteome</keyword>
<dbReference type="GO" id="GO:0030018">
    <property type="term" value="C:Z disc"/>
    <property type="evidence" value="ECO:0007669"/>
    <property type="project" value="TreeGrafter"/>
</dbReference>
<feature type="compositionally biased region" description="Low complexity" evidence="4">
    <location>
        <begin position="286"/>
        <end position="295"/>
    </location>
</feature>
<dbReference type="InterPro" id="IPR006643">
    <property type="entry name" value="Zasp-like_motif"/>
</dbReference>
<protein>
    <submittedName>
        <fullName evidence="6">PDZ domain-containing protein</fullName>
    </submittedName>
</protein>
<dbReference type="Pfam" id="PF15936">
    <property type="entry name" value="DUF4749"/>
    <property type="match status" value="1"/>
</dbReference>
<dbReference type="Pfam" id="PF00595">
    <property type="entry name" value="PDZ"/>
    <property type="match status" value="1"/>
</dbReference>
<evidence type="ECO:0000256" key="2">
    <source>
        <dbReference type="ARBA" id="ARBA00022490"/>
    </source>
</evidence>
<dbReference type="GO" id="GO:0061061">
    <property type="term" value="P:muscle structure development"/>
    <property type="evidence" value="ECO:0007669"/>
    <property type="project" value="TreeGrafter"/>
</dbReference>
<dbReference type="GO" id="GO:0031941">
    <property type="term" value="C:filamentous actin"/>
    <property type="evidence" value="ECO:0007669"/>
    <property type="project" value="TreeGrafter"/>
</dbReference>
<sequence>VFMGSPSEGELQRGDTILQIQGRDTVDMTHMDAHDLIKAASTRLQLLIRRLPGAPQTPLTPTSPLPTTDGMHPYAKLLRENEAARSLPKAPMFQPMSPPRVTPPPPRMTPQPPRDYCSSPLPTSRTPYFTPTPKNLADAELIGYAQEKYKERDAMSHQGYRTLPLIAPKPKTRHDVPMGSYLRHAPDPNWKGRSTIGPSLPKYNSYPTPTYSTIGHYSRKPQGPPPGAPMFERPLNDSAQLVHHQYNSPMFLYSQKNIDQTIQEQTGVSNKKPTLNVGNPLPPGQSGPLSPGTPGNLAPARPGTKLTNIVDITLSPTFQMIQEVENRSGSPLPEQRTPTLPRRAPGPAQGPRPFYADQERVNSFGSSKEVIHQSGSFKTLMSSLYSPEQAA</sequence>
<dbReference type="InterPro" id="IPR031847">
    <property type="entry name" value="PDLI1-4/Zasp-like_mid"/>
</dbReference>
<feature type="region of interest" description="Disordered" evidence="4">
    <location>
        <begin position="269"/>
        <end position="299"/>
    </location>
</feature>
<feature type="region of interest" description="Disordered" evidence="4">
    <location>
        <begin position="86"/>
        <end position="117"/>
    </location>
</feature>
<feature type="region of interest" description="Disordered" evidence="4">
    <location>
        <begin position="324"/>
        <end position="391"/>
    </location>
</feature>
<dbReference type="SUPFAM" id="SSF50156">
    <property type="entry name" value="PDZ domain-like"/>
    <property type="match status" value="1"/>
</dbReference>
<evidence type="ECO:0000259" key="5">
    <source>
        <dbReference type="PROSITE" id="PS50106"/>
    </source>
</evidence>
<evidence type="ECO:0000256" key="1">
    <source>
        <dbReference type="ARBA" id="ARBA00004496"/>
    </source>
</evidence>
<keyword evidence="3" id="KW-0440">LIM domain</keyword>
<dbReference type="GO" id="GO:0001725">
    <property type="term" value="C:stress fiber"/>
    <property type="evidence" value="ECO:0007669"/>
    <property type="project" value="TreeGrafter"/>
</dbReference>
<feature type="compositionally biased region" description="Low complexity" evidence="4">
    <location>
        <begin position="341"/>
        <end position="353"/>
    </location>
</feature>
<dbReference type="Proteomes" id="UP001054837">
    <property type="component" value="Unassembled WGS sequence"/>
</dbReference>
<gene>
    <name evidence="6" type="primary">AVEN_69874_1</name>
    <name evidence="6" type="ORF">CDAR_397841</name>
</gene>
<reference evidence="6 7" key="1">
    <citation type="submission" date="2021-06" db="EMBL/GenBank/DDBJ databases">
        <title>Caerostris darwini draft genome.</title>
        <authorList>
            <person name="Kono N."/>
            <person name="Arakawa K."/>
        </authorList>
    </citation>
    <scope>NUCLEOTIDE SEQUENCE [LARGE SCALE GENOMIC DNA]</scope>
</reference>
<dbReference type="GO" id="GO:0030036">
    <property type="term" value="P:actin cytoskeleton organization"/>
    <property type="evidence" value="ECO:0007669"/>
    <property type="project" value="TreeGrafter"/>
</dbReference>
<dbReference type="PANTHER" id="PTHR24214:SF38">
    <property type="entry name" value="PDZ AND LIM DOMAIN PROTEIN ZASP-RELATED"/>
    <property type="match status" value="1"/>
</dbReference>
<keyword evidence="3" id="KW-0862">Zinc</keyword>
<evidence type="ECO:0000256" key="3">
    <source>
        <dbReference type="ARBA" id="ARBA00023038"/>
    </source>
</evidence>